<evidence type="ECO:0000313" key="2">
    <source>
        <dbReference type="Proteomes" id="UP000838821"/>
    </source>
</evidence>
<dbReference type="Proteomes" id="UP000838821">
    <property type="component" value="Unassembled WGS sequence"/>
</dbReference>
<protein>
    <recommendedName>
        <fullName evidence="3">HK97 gp10 family phage protein</fullName>
    </recommendedName>
</protein>
<evidence type="ECO:0000313" key="1">
    <source>
        <dbReference type="EMBL" id="CAH1230685.1"/>
    </source>
</evidence>
<organism evidence="1 2">
    <name type="scientific">Paenibacillus allorhizoplanae</name>
    <dbReference type="NCBI Taxonomy" id="2905648"/>
    <lineage>
        <taxon>Bacteria</taxon>
        <taxon>Bacillati</taxon>
        <taxon>Bacillota</taxon>
        <taxon>Bacilli</taxon>
        <taxon>Bacillales</taxon>
        <taxon>Paenibacillaceae</taxon>
        <taxon>Paenibacillus</taxon>
    </lineage>
</organism>
<dbReference type="InterPro" id="IPR010064">
    <property type="entry name" value="HK97-gp10_tail"/>
</dbReference>
<name>A0ABM9CZY8_9BACL</name>
<evidence type="ECO:0008006" key="3">
    <source>
        <dbReference type="Google" id="ProtNLM"/>
    </source>
</evidence>
<sequence length="146" mass="16358">MRRGDIEGLRQLERDMRRLGQVPQKVATKAARAGAAIARKAAKANAPVDTGQLKKSLIMKAERKVKPGKKVFGVMPSPHMNDVLVKISKRGKRSYYPASQEYGWTTNGHYTPGYRYLRHAIENNDDKIEKAVIETAGKEIDKILRG</sequence>
<keyword evidence="2" id="KW-1185">Reference proteome</keyword>
<reference evidence="1" key="1">
    <citation type="submission" date="2022-01" db="EMBL/GenBank/DDBJ databases">
        <authorList>
            <person name="Criscuolo A."/>
        </authorList>
    </citation>
    <scope>NUCLEOTIDE SEQUENCE</scope>
    <source>
        <strain evidence="1">CIP111891</strain>
    </source>
</reference>
<proteinExistence type="predicted"/>
<dbReference type="NCBIfam" id="TIGR01725">
    <property type="entry name" value="phge_HK97_gp10"/>
    <property type="match status" value="1"/>
</dbReference>
<accession>A0ABM9CZY8</accession>
<dbReference type="Pfam" id="PF04883">
    <property type="entry name" value="HK97-gp10_like"/>
    <property type="match status" value="1"/>
</dbReference>
<comment type="caution">
    <text evidence="1">The sequence shown here is derived from an EMBL/GenBank/DDBJ whole genome shotgun (WGS) entry which is preliminary data.</text>
</comment>
<gene>
    <name evidence="1" type="ORF">PAECIP111891_06722</name>
</gene>
<dbReference type="EMBL" id="CAKMMW010000038">
    <property type="protein sequence ID" value="CAH1230685.1"/>
    <property type="molecule type" value="Genomic_DNA"/>
</dbReference>